<organism evidence="3 4">
    <name type="scientific">Kwoniella heveanensis BCC8398</name>
    <dbReference type="NCBI Taxonomy" id="1296120"/>
    <lineage>
        <taxon>Eukaryota</taxon>
        <taxon>Fungi</taxon>
        <taxon>Dikarya</taxon>
        <taxon>Basidiomycota</taxon>
        <taxon>Agaricomycotina</taxon>
        <taxon>Tremellomycetes</taxon>
        <taxon>Tremellales</taxon>
        <taxon>Cryptococcaceae</taxon>
        <taxon>Kwoniella</taxon>
    </lineage>
</organism>
<dbReference type="Proteomes" id="UP000092666">
    <property type="component" value="Unassembled WGS sequence"/>
</dbReference>
<reference evidence="4" key="2">
    <citation type="submission" date="2013-12" db="EMBL/GenBank/DDBJ databases">
        <title>Evolution of pathogenesis and genome organization in the Tremellales.</title>
        <authorList>
            <person name="Cuomo C."/>
            <person name="Litvintseva A."/>
            <person name="Heitman J."/>
            <person name="Chen Y."/>
            <person name="Sun S."/>
            <person name="Springer D."/>
            <person name="Dromer F."/>
            <person name="Young S."/>
            <person name="Zeng Q."/>
            <person name="Chapman S."/>
            <person name="Gujja S."/>
            <person name="Saif S."/>
            <person name="Birren B."/>
        </authorList>
    </citation>
    <scope>NUCLEOTIDE SEQUENCE [LARGE SCALE GENOMIC DNA]</scope>
    <source>
        <strain evidence="4">BCC8398</strain>
    </source>
</reference>
<dbReference type="OrthoDB" id="25987at2759"/>
<dbReference type="STRING" id="1296120.A0A1B9GS30"/>
<feature type="compositionally biased region" description="Basic residues" evidence="2">
    <location>
        <begin position="901"/>
        <end position="913"/>
    </location>
</feature>
<dbReference type="PANTHER" id="PTHR15665">
    <property type="entry name" value="ASTEROID PROTEIN"/>
    <property type="match status" value="1"/>
</dbReference>
<feature type="region of interest" description="Disordered" evidence="2">
    <location>
        <begin position="606"/>
        <end position="635"/>
    </location>
</feature>
<protein>
    <recommendedName>
        <fullName evidence="5">Asteroid domain-containing protein</fullName>
    </recommendedName>
</protein>
<feature type="region of interest" description="Disordered" evidence="2">
    <location>
        <begin position="518"/>
        <end position="551"/>
    </location>
</feature>
<gene>
    <name evidence="3" type="ORF">I316_04584</name>
</gene>
<comment type="similarity">
    <text evidence="1">Belongs to the asteroid family.</text>
</comment>
<feature type="region of interest" description="Disordered" evidence="2">
    <location>
        <begin position="220"/>
        <end position="268"/>
    </location>
</feature>
<name>A0A1B9GS30_9TREE</name>
<reference evidence="3 4" key="1">
    <citation type="submission" date="2013-07" db="EMBL/GenBank/DDBJ databases">
        <title>The Genome Sequence of Cryptococcus heveanensis BCC8398.</title>
        <authorList>
            <consortium name="The Broad Institute Genome Sequencing Platform"/>
            <person name="Cuomo C."/>
            <person name="Litvintseva A."/>
            <person name="Chen Y."/>
            <person name="Heitman J."/>
            <person name="Sun S."/>
            <person name="Springer D."/>
            <person name="Dromer F."/>
            <person name="Young S.K."/>
            <person name="Zeng Q."/>
            <person name="Gargeya S."/>
            <person name="Fitzgerald M."/>
            <person name="Abouelleil A."/>
            <person name="Alvarado L."/>
            <person name="Berlin A.M."/>
            <person name="Chapman S.B."/>
            <person name="Dewar J."/>
            <person name="Goldberg J."/>
            <person name="Griggs A."/>
            <person name="Gujja S."/>
            <person name="Hansen M."/>
            <person name="Howarth C."/>
            <person name="Imamovic A."/>
            <person name="Larimer J."/>
            <person name="McCowan C."/>
            <person name="Murphy C."/>
            <person name="Pearson M."/>
            <person name="Priest M."/>
            <person name="Roberts A."/>
            <person name="Saif S."/>
            <person name="Shea T."/>
            <person name="Sykes S."/>
            <person name="Wortman J."/>
            <person name="Nusbaum C."/>
            <person name="Birren B."/>
        </authorList>
    </citation>
    <scope>NUCLEOTIDE SEQUENCE [LARGE SCALE GENOMIC DNA]</scope>
    <source>
        <strain evidence="3 4">BCC8398</strain>
    </source>
</reference>
<evidence type="ECO:0000256" key="2">
    <source>
        <dbReference type="SAM" id="MobiDB-lite"/>
    </source>
</evidence>
<accession>A0A1B9GS30</accession>
<dbReference type="InterPro" id="IPR026832">
    <property type="entry name" value="Asteroid"/>
</dbReference>
<feature type="compositionally biased region" description="Polar residues" evidence="2">
    <location>
        <begin position="877"/>
        <end position="888"/>
    </location>
</feature>
<dbReference type="Gene3D" id="3.40.50.1010">
    <property type="entry name" value="5'-nuclease"/>
    <property type="match status" value="1"/>
</dbReference>
<feature type="region of interest" description="Disordered" evidence="2">
    <location>
        <begin position="877"/>
        <end position="945"/>
    </location>
</feature>
<dbReference type="InterPro" id="IPR029060">
    <property type="entry name" value="PIN-like_dom_sf"/>
</dbReference>
<feature type="compositionally biased region" description="Acidic residues" evidence="2">
    <location>
        <begin position="521"/>
        <end position="532"/>
    </location>
</feature>
<dbReference type="SUPFAM" id="SSF88723">
    <property type="entry name" value="PIN domain-like"/>
    <property type="match status" value="1"/>
</dbReference>
<dbReference type="AlphaFoldDB" id="A0A1B9GS30"/>
<proteinExistence type="inferred from homology"/>
<feature type="compositionally biased region" description="Polar residues" evidence="2">
    <location>
        <begin position="232"/>
        <end position="250"/>
    </location>
</feature>
<dbReference type="PANTHER" id="PTHR15665:SF1">
    <property type="entry name" value="PROTEIN ASTEROID HOMOLOG 1"/>
    <property type="match status" value="1"/>
</dbReference>
<dbReference type="EMBL" id="KI669503">
    <property type="protein sequence ID" value="OCF33872.1"/>
    <property type="molecule type" value="Genomic_DNA"/>
</dbReference>
<sequence length="957" mass="104714">MGVRGLESFIKENRTSLCRTISLSASDHSEDKERTPVIVDAWGIVFKLYLDSLPWTSGGEYLRYYQAVKRLVTAWRRVGLEPIFVFDGPAPAEKHDTLVQRGQEKIVACQLFYTTSVTSRSAPSFSRQSGGVVLPFFASHAFILALHRLDVKTHFVPQGEADGVCVVMADKIGGYVLGRDSDFPVLIGRTERCKGYVPLNMINWIEGEIVIPPTPASSFAPSQDGKYRPSGMRSSVANQQSFQPVQNGRRNQPYHPDHRQSSLLPSPSFKNPTLVLTIIPPQALRHRLRLPATHLPLFASLCGTDYTPPSNTQQFFEPSLSVVQRIEKAARVLREQLYSPSNQLSSGGGKSGTFTPNPADQVVQLVKKVVKKLCIYPFDTEQALDETVDIVIEAALQYQLPHSGVCCSVYPFCGELDPMGCQTPVNMPGDGFIDDAVPPVTPPSSGSDYKKKAKEAYAEARRRGLLSSINHGWLSPDRVYLWHVLEDPSGPNWKGTEGSRGIRSAAWGIAEEGLGGLRWQEEEEEEEEEEEDHHDASGREAVQTEAVPSPAARLVAEEGADQDSKTEDKALRHLLGVDQSETNSEAGGVQSEGTTLVDADITLNHASFSDPAKDPARAITEWSRQGSSKRIGPSSLPLPPLRNIGCDDPPPCLLPLDERLRLYLVPLYSDTPAIIALPISIQSLVATIRFCVIDASKRVSNKTDVHMWRRDETAAILRASLGTYSLWLKEFRSEGSYKNQKDPEEAKALGEGGGRNWPLLETRNSVLIAHLGSVWADAHTLAQALLLMPSIASPPKHGSTSVDSDDRWDIGLTHIVPYVFYGGINLHLLLSKIEPSAGTGWTWGSNEQGMFDRCWAALIDGLEDGVIVGLKREMASTGSNGSAHNTAGLQADESVAEEKQKKSKKNKNKRKSHEKSQDDLLLASPSATKGGAKGKGQGKNLIQSNGGRFDLLDGLAM</sequence>
<evidence type="ECO:0000313" key="3">
    <source>
        <dbReference type="EMBL" id="OCF33872.1"/>
    </source>
</evidence>
<evidence type="ECO:0000256" key="1">
    <source>
        <dbReference type="ARBA" id="ARBA00007398"/>
    </source>
</evidence>
<evidence type="ECO:0000313" key="4">
    <source>
        <dbReference type="Proteomes" id="UP000092666"/>
    </source>
</evidence>
<keyword evidence="4" id="KW-1185">Reference proteome</keyword>
<evidence type="ECO:0008006" key="5">
    <source>
        <dbReference type="Google" id="ProtNLM"/>
    </source>
</evidence>